<gene>
    <name evidence="1" type="ORF">NKI81_11930</name>
</gene>
<protein>
    <submittedName>
        <fullName evidence="1">DUF1772 domain-containing protein</fullName>
    </submittedName>
</protein>
<dbReference type="Proteomes" id="UP001480082">
    <property type="component" value="Unassembled WGS sequence"/>
</dbReference>
<comment type="caution">
    <text evidence="1">The sequence shown here is derived from an EMBL/GenBank/DDBJ whole genome shotgun (WGS) entry which is preliminary data.</text>
</comment>
<evidence type="ECO:0000313" key="1">
    <source>
        <dbReference type="EMBL" id="MER9284659.1"/>
    </source>
</evidence>
<reference evidence="1 2" key="1">
    <citation type="journal article" date="2024" name="Proc. Natl. Acad. Sci. U.S.A.">
        <title>The evolutionary genomics of adaptation to stress in wild rhizobium bacteria.</title>
        <authorList>
            <person name="Kehlet-Delgado H."/>
            <person name="Montoya A.P."/>
            <person name="Jensen K.T."/>
            <person name="Wendlandt C.E."/>
            <person name="Dexheimer C."/>
            <person name="Roberts M."/>
            <person name="Torres Martinez L."/>
            <person name="Friesen M.L."/>
            <person name="Griffitts J.S."/>
            <person name="Porter S.S."/>
        </authorList>
    </citation>
    <scope>NUCLEOTIDE SEQUENCE [LARGE SCALE GENOMIC DNA]</scope>
    <source>
        <strain evidence="1 2">M0468</strain>
    </source>
</reference>
<dbReference type="EMBL" id="JAMYRI010000006">
    <property type="protein sequence ID" value="MER9284659.1"/>
    <property type="molecule type" value="Genomic_DNA"/>
</dbReference>
<accession>A0ACC6SY65</accession>
<proteinExistence type="predicted"/>
<name>A0ACC6SY65_9HYPH</name>
<organism evidence="1 2">
    <name type="scientific">Mesorhizobium australicum</name>
    <dbReference type="NCBI Taxonomy" id="536018"/>
    <lineage>
        <taxon>Bacteria</taxon>
        <taxon>Pseudomonadati</taxon>
        <taxon>Pseudomonadota</taxon>
        <taxon>Alphaproteobacteria</taxon>
        <taxon>Hyphomicrobiales</taxon>
        <taxon>Phyllobacteriaceae</taxon>
        <taxon>Mesorhizobium</taxon>
    </lineage>
</organism>
<sequence length="162" mass="17799">MRLYGFLLFWSVLTAMIAALSLGPSFAHVLESAPRLTRWSPALWREATVFNGQFLLFAIVGAPLDVAAIIGPGLLAWLLRQDRPAFWFALAATLLYVLSLVLWFILVRPANKILATWVPGRIPDNFEVIRLRWETGHMAVTAAKAAGFVSLVVALLSIGRGG</sequence>
<evidence type="ECO:0000313" key="2">
    <source>
        <dbReference type="Proteomes" id="UP001480082"/>
    </source>
</evidence>
<keyword evidence="2" id="KW-1185">Reference proteome</keyword>